<feature type="transmembrane region" description="Helical" evidence="6">
    <location>
        <begin position="199"/>
        <end position="220"/>
    </location>
</feature>
<keyword evidence="4 6" id="KW-1133">Transmembrane helix</keyword>
<evidence type="ECO:0000259" key="7">
    <source>
        <dbReference type="PROSITE" id="PS50845"/>
    </source>
</evidence>
<keyword evidence="3 6" id="KW-0256">Endoplasmic reticulum</keyword>
<dbReference type="AlphaFoldDB" id="A0AAE0FVR9"/>
<feature type="domain" description="Reticulon" evidence="7">
    <location>
        <begin position="79"/>
        <end position="230"/>
    </location>
</feature>
<dbReference type="PANTHER" id="PTHR46626:SF2">
    <property type="entry name" value="RETICULON-LIKE PROTEIN B17"/>
    <property type="match status" value="1"/>
</dbReference>
<accession>A0AAE0FVR9</accession>
<evidence type="ECO:0000313" key="9">
    <source>
        <dbReference type="Proteomes" id="UP001190700"/>
    </source>
</evidence>
<dbReference type="Proteomes" id="UP001190700">
    <property type="component" value="Unassembled WGS sequence"/>
</dbReference>
<proteinExistence type="predicted"/>
<keyword evidence="2 6" id="KW-0812">Transmembrane</keyword>
<evidence type="ECO:0000256" key="3">
    <source>
        <dbReference type="ARBA" id="ARBA00022824"/>
    </source>
</evidence>
<dbReference type="GO" id="GO:0005789">
    <property type="term" value="C:endoplasmic reticulum membrane"/>
    <property type="evidence" value="ECO:0007669"/>
    <property type="project" value="UniProtKB-SubCell"/>
</dbReference>
<gene>
    <name evidence="8" type="ORF">CYMTET_24750</name>
</gene>
<keyword evidence="5 6" id="KW-0472">Membrane</keyword>
<dbReference type="InterPro" id="IPR003388">
    <property type="entry name" value="Reticulon"/>
</dbReference>
<name>A0AAE0FVR9_9CHLO</name>
<feature type="transmembrane region" description="Helical" evidence="6">
    <location>
        <begin position="251"/>
        <end position="280"/>
    </location>
</feature>
<evidence type="ECO:0000256" key="6">
    <source>
        <dbReference type="RuleBase" id="RU363132"/>
    </source>
</evidence>
<evidence type="ECO:0000256" key="5">
    <source>
        <dbReference type="ARBA" id="ARBA00023136"/>
    </source>
</evidence>
<evidence type="ECO:0000313" key="8">
    <source>
        <dbReference type="EMBL" id="KAK3266637.1"/>
    </source>
</evidence>
<dbReference type="Pfam" id="PF02453">
    <property type="entry name" value="Reticulon"/>
    <property type="match status" value="1"/>
</dbReference>
<dbReference type="PANTHER" id="PTHR46626">
    <property type="entry name" value="RETICULON-LIKE PROTEIN B17"/>
    <property type="match status" value="1"/>
</dbReference>
<reference evidence="8 9" key="1">
    <citation type="journal article" date="2015" name="Genome Biol. Evol.">
        <title>Comparative Genomics of a Bacterivorous Green Alga Reveals Evolutionary Causalities and Consequences of Phago-Mixotrophic Mode of Nutrition.</title>
        <authorList>
            <person name="Burns J.A."/>
            <person name="Paasch A."/>
            <person name="Narechania A."/>
            <person name="Kim E."/>
        </authorList>
    </citation>
    <scope>NUCLEOTIDE SEQUENCE [LARGE SCALE GENOMIC DNA]</scope>
    <source>
        <strain evidence="8 9">PLY_AMNH</strain>
    </source>
</reference>
<protein>
    <recommendedName>
        <fullName evidence="6">Reticulon-like protein</fullName>
    </recommendedName>
</protein>
<evidence type="ECO:0000256" key="2">
    <source>
        <dbReference type="ARBA" id="ARBA00022692"/>
    </source>
</evidence>
<keyword evidence="9" id="KW-1185">Reference proteome</keyword>
<organism evidence="8 9">
    <name type="scientific">Cymbomonas tetramitiformis</name>
    <dbReference type="NCBI Taxonomy" id="36881"/>
    <lineage>
        <taxon>Eukaryota</taxon>
        <taxon>Viridiplantae</taxon>
        <taxon>Chlorophyta</taxon>
        <taxon>Pyramimonadophyceae</taxon>
        <taxon>Pyramimonadales</taxon>
        <taxon>Pyramimonadaceae</taxon>
        <taxon>Cymbomonas</taxon>
    </lineage>
</organism>
<dbReference type="EMBL" id="LGRX02012919">
    <property type="protein sequence ID" value="KAK3266637.1"/>
    <property type="molecule type" value="Genomic_DNA"/>
</dbReference>
<evidence type="ECO:0000256" key="1">
    <source>
        <dbReference type="ARBA" id="ARBA00004477"/>
    </source>
</evidence>
<comment type="caution">
    <text evidence="8">The sequence shown here is derived from an EMBL/GenBank/DDBJ whole genome shotgun (WGS) entry which is preliminary data.</text>
</comment>
<comment type="subcellular location">
    <subcellularLocation>
        <location evidence="1 6">Endoplasmic reticulum membrane</location>
        <topology evidence="1 6">Multi-pass membrane protein</topology>
    </subcellularLocation>
</comment>
<sequence length="328" mass="36305">MPADENTSPCGLGYQETDVNRKACLHQEISRGELSRSPLGVVDTNANIADKLTNSPVPSCLDPSLDQRPSESKAYCDIYADLILWRVPSRTGTVFAGLLYLLGTARCTPENVNPLSLFCNGLLCHLVWRYLKSSFTPTPSPYTGYHITEDEGRQMGLWIAEKLNLFLGVHRYFFSGEDVELTIKVACGLFAFAKLGNYISAWMILTSSIICLFTVPFGYITNKPQIDALVLHYKAEVIGRWTGLPLKQQRLITAAGAALLLAMTDVLTRLFLFFLVVAMFQLKRADQAKMQFAVEAVKKTAKAAKKRLSIGATDLAASLRNSTPRKAR</sequence>
<dbReference type="InterPro" id="IPR044647">
    <property type="entry name" value="RTNLB17/18/21"/>
</dbReference>
<dbReference type="PROSITE" id="PS50845">
    <property type="entry name" value="RETICULON"/>
    <property type="match status" value="1"/>
</dbReference>
<evidence type="ECO:0000256" key="4">
    <source>
        <dbReference type="ARBA" id="ARBA00022989"/>
    </source>
</evidence>